<evidence type="ECO:0000256" key="5">
    <source>
        <dbReference type="ARBA" id="ARBA00022729"/>
    </source>
</evidence>
<feature type="chain" id="PRO_5004423177" evidence="12">
    <location>
        <begin position="27"/>
        <end position="648"/>
    </location>
</feature>
<dbReference type="PANTHER" id="PTHR30069:SF29">
    <property type="entry name" value="HEMOGLOBIN AND HEMOGLOBIN-HAPTOGLOBIN-BINDING PROTEIN 1-RELATED"/>
    <property type="match status" value="1"/>
</dbReference>
<evidence type="ECO:0000256" key="2">
    <source>
        <dbReference type="ARBA" id="ARBA00022448"/>
    </source>
</evidence>
<evidence type="ECO:0000259" key="13">
    <source>
        <dbReference type="Pfam" id="PF00593"/>
    </source>
</evidence>
<evidence type="ECO:0000256" key="7">
    <source>
        <dbReference type="ARBA" id="ARBA00023136"/>
    </source>
</evidence>
<evidence type="ECO:0000313" key="16">
    <source>
        <dbReference type="Proteomes" id="UP000014937"/>
    </source>
</evidence>
<evidence type="ECO:0000256" key="3">
    <source>
        <dbReference type="ARBA" id="ARBA00022452"/>
    </source>
</evidence>
<evidence type="ECO:0000259" key="14">
    <source>
        <dbReference type="Pfam" id="PF07715"/>
    </source>
</evidence>
<gene>
    <name evidence="15" type="ORF">BN587_01489</name>
</gene>
<dbReference type="PROSITE" id="PS00430">
    <property type="entry name" value="TONB_DEPENDENT_REC_1"/>
    <property type="match status" value="1"/>
</dbReference>
<feature type="signal peptide" evidence="12">
    <location>
        <begin position="1"/>
        <end position="26"/>
    </location>
</feature>
<proteinExistence type="inferred from homology"/>
<evidence type="ECO:0000256" key="9">
    <source>
        <dbReference type="ARBA" id="ARBA00023237"/>
    </source>
</evidence>
<dbReference type="HOGENOM" id="CLU_008287_18_5_9"/>
<accession>R6WJA5</accession>
<keyword evidence="7 10" id="KW-0472">Membrane</keyword>
<dbReference type="InterPro" id="IPR010917">
    <property type="entry name" value="TonB_rcpt_CS"/>
</dbReference>
<feature type="domain" description="TonB-dependent receptor plug" evidence="14">
    <location>
        <begin position="54"/>
        <end position="162"/>
    </location>
</feature>
<dbReference type="GO" id="GO:0015344">
    <property type="term" value="F:siderophore uptake transmembrane transporter activity"/>
    <property type="evidence" value="ECO:0007669"/>
    <property type="project" value="TreeGrafter"/>
</dbReference>
<dbReference type="RefSeq" id="WP_021720536.1">
    <property type="nucleotide sequence ID" value="NZ_FR892804.1"/>
</dbReference>
<comment type="subcellular location">
    <subcellularLocation>
        <location evidence="1 10">Cell outer membrane</location>
        <topology evidence="1 10">Multi-pass membrane protein</topology>
    </subcellularLocation>
</comment>
<reference evidence="15" key="1">
    <citation type="submission" date="2012-11" db="EMBL/GenBank/DDBJ databases">
        <title>Dependencies among metagenomic species, viruses, plasmids and units of genetic variation.</title>
        <authorList>
            <person name="Nielsen H.B."/>
            <person name="Almeida M."/>
            <person name="Juncker A.S."/>
            <person name="Rasmussen S."/>
            <person name="Li J."/>
            <person name="Sunagawa S."/>
            <person name="Plichta D."/>
            <person name="Gautier L."/>
            <person name="Le Chatelier E."/>
            <person name="Peletier E."/>
            <person name="Bonde I."/>
            <person name="Nielsen T."/>
            <person name="Manichanh C."/>
            <person name="Arumugam M."/>
            <person name="Batto J."/>
            <person name="Santos M.B.Q.D."/>
            <person name="Blom N."/>
            <person name="Borruel N."/>
            <person name="Burgdorf K.S."/>
            <person name="Boumezbeur F."/>
            <person name="Casellas F."/>
            <person name="Dore J."/>
            <person name="Guarner F."/>
            <person name="Hansen T."/>
            <person name="Hildebrand F."/>
            <person name="Kaas R.S."/>
            <person name="Kennedy S."/>
            <person name="Kristiansen K."/>
            <person name="Kultima J.R."/>
            <person name="Leonard P."/>
            <person name="Levenez F."/>
            <person name="Lund O."/>
            <person name="Moumen B."/>
            <person name="Le Paslier D."/>
            <person name="Pons N."/>
            <person name="Pedersen O."/>
            <person name="Prifti E."/>
            <person name="Qin J."/>
            <person name="Raes J."/>
            <person name="Tap J."/>
            <person name="Tims S."/>
            <person name="Ussery D.W."/>
            <person name="Yamada T."/>
            <person name="MetaHit consortium"/>
            <person name="Renault P."/>
            <person name="Sicheritz-Ponten T."/>
            <person name="Bork P."/>
            <person name="Wang J."/>
            <person name="Brunak S."/>
            <person name="Ehrlich S.D."/>
        </authorList>
    </citation>
    <scope>NUCLEOTIDE SEQUENCE [LARGE SCALE GENOMIC DNA]</scope>
</reference>
<organism evidence="15 16">
    <name type="scientific">Phascolarctobacterium succinatutens CAG:287</name>
    <dbReference type="NCBI Taxonomy" id="1263101"/>
    <lineage>
        <taxon>Bacteria</taxon>
        <taxon>Bacillati</taxon>
        <taxon>Bacillota</taxon>
        <taxon>Negativicutes</taxon>
        <taxon>Acidaminococcales</taxon>
        <taxon>Acidaminococcaceae</taxon>
        <taxon>Phascolarctobacterium</taxon>
    </lineage>
</organism>
<evidence type="ECO:0000256" key="8">
    <source>
        <dbReference type="ARBA" id="ARBA00023170"/>
    </source>
</evidence>
<dbReference type="InterPro" id="IPR012910">
    <property type="entry name" value="Plug_dom"/>
</dbReference>
<dbReference type="InterPro" id="IPR037066">
    <property type="entry name" value="Plug_dom_sf"/>
</dbReference>
<keyword evidence="2 10" id="KW-0813">Transport</keyword>
<comment type="similarity">
    <text evidence="10 11">Belongs to the TonB-dependent receptor family.</text>
</comment>
<dbReference type="PANTHER" id="PTHR30069">
    <property type="entry name" value="TONB-DEPENDENT OUTER MEMBRANE RECEPTOR"/>
    <property type="match status" value="1"/>
</dbReference>
<dbReference type="PROSITE" id="PS01156">
    <property type="entry name" value="TONB_DEPENDENT_REC_2"/>
    <property type="match status" value="1"/>
</dbReference>
<keyword evidence="8 15" id="KW-0675">Receptor</keyword>
<name>R6WJA5_9FIRM</name>
<dbReference type="Gene3D" id="2.170.130.10">
    <property type="entry name" value="TonB-dependent receptor, plug domain"/>
    <property type="match status" value="1"/>
</dbReference>
<evidence type="ECO:0000256" key="12">
    <source>
        <dbReference type="SAM" id="SignalP"/>
    </source>
</evidence>
<dbReference type="InterPro" id="IPR039426">
    <property type="entry name" value="TonB-dep_rcpt-like"/>
</dbReference>
<protein>
    <submittedName>
        <fullName evidence="15">Putative TonB-dependent receptor</fullName>
    </submittedName>
</protein>
<dbReference type="InterPro" id="IPR000531">
    <property type="entry name" value="Beta-barrel_TonB"/>
</dbReference>
<evidence type="ECO:0000256" key="1">
    <source>
        <dbReference type="ARBA" id="ARBA00004571"/>
    </source>
</evidence>
<dbReference type="PROSITE" id="PS52016">
    <property type="entry name" value="TONB_DEPENDENT_REC_3"/>
    <property type="match status" value="1"/>
</dbReference>
<dbReference type="EMBL" id="CBGL010000007">
    <property type="protein sequence ID" value="CDD09475.1"/>
    <property type="molecule type" value="Genomic_DNA"/>
</dbReference>
<evidence type="ECO:0000256" key="6">
    <source>
        <dbReference type="ARBA" id="ARBA00023077"/>
    </source>
</evidence>
<comment type="caution">
    <text evidence="15">The sequence shown here is derived from an EMBL/GenBank/DDBJ whole genome shotgun (WGS) entry which is preliminary data.</text>
</comment>
<evidence type="ECO:0000256" key="4">
    <source>
        <dbReference type="ARBA" id="ARBA00022692"/>
    </source>
</evidence>
<dbReference type="Gene3D" id="2.40.170.20">
    <property type="entry name" value="TonB-dependent receptor, beta-barrel domain"/>
    <property type="match status" value="1"/>
</dbReference>
<dbReference type="Pfam" id="PF07715">
    <property type="entry name" value="Plug"/>
    <property type="match status" value="1"/>
</dbReference>
<keyword evidence="5 12" id="KW-0732">Signal</keyword>
<keyword evidence="4 10" id="KW-0812">Transmembrane</keyword>
<dbReference type="InterPro" id="IPR036942">
    <property type="entry name" value="Beta-barrel_TonB_sf"/>
</dbReference>
<dbReference type="GO" id="GO:0044718">
    <property type="term" value="P:siderophore transmembrane transport"/>
    <property type="evidence" value="ECO:0007669"/>
    <property type="project" value="TreeGrafter"/>
</dbReference>
<evidence type="ECO:0000256" key="10">
    <source>
        <dbReference type="PROSITE-ProRule" id="PRU01360"/>
    </source>
</evidence>
<dbReference type="SUPFAM" id="SSF56935">
    <property type="entry name" value="Porins"/>
    <property type="match status" value="1"/>
</dbReference>
<feature type="domain" description="TonB-dependent receptor-like beta-barrel" evidence="13">
    <location>
        <begin position="189"/>
        <end position="608"/>
    </location>
</feature>
<evidence type="ECO:0000256" key="11">
    <source>
        <dbReference type="RuleBase" id="RU003357"/>
    </source>
</evidence>
<dbReference type="AlphaFoldDB" id="R6WJA5"/>
<dbReference type="CDD" id="cd01347">
    <property type="entry name" value="ligand_gated_channel"/>
    <property type="match status" value="1"/>
</dbReference>
<keyword evidence="3 10" id="KW-1134">Transmembrane beta strand</keyword>
<dbReference type="Pfam" id="PF00593">
    <property type="entry name" value="TonB_dep_Rec_b-barrel"/>
    <property type="match status" value="1"/>
</dbReference>
<keyword evidence="9 10" id="KW-0998">Cell outer membrane</keyword>
<evidence type="ECO:0000313" key="15">
    <source>
        <dbReference type="EMBL" id="CDD09475.1"/>
    </source>
</evidence>
<dbReference type="Proteomes" id="UP000014937">
    <property type="component" value="Unassembled WGS sequence"/>
</dbReference>
<dbReference type="GO" id="GO:0009279">
    <property type="term" value="C:cell outer membrane"/>
    <property type="evidence" value="ECO:0007669"/>
    <property type="project" value="UniProtKB-SubCell"/>
</dbReference>
<sequence length="648" mass="72392">MNNRKNLAASVLSAICSIGFVTGVNAAEVGSTIDNPFVLDTMVVTATTTPVSEKRATASMTVVSRKEIDDNHYKTLSDVLEHVPGIDSVKFADGAGFEISGESSLTMRGSSNCLVAVDGVVQKTGNSYKSYLFSMNTDDIERVEVMRGAAATLYGADAVGGVVNIITKRDYPAMQTKLTAAAGNFGYQNYHVNTNGSDEKGFWSFSYDKMKKGDYKDGAGVKTKRDMDSDMVNMRLGAYLNDETDFIVNFQNLQQNGSAAYAMPNWGLRYWTTDYHMQTLSGTLDYKSKDGKEGNAFTVLYGKWFSDRKRSKNGNQPAAKWETVDRDNIDVVNRYYRQLSDNNRIAAGVEYQRYSVATVAAPDREISERAAYLQDEWDITDKLKLTGGIRYVSSNSYKSQWLNSLNLSYAFSDKFSIYALSNEFYKTPSTTAIFGSAAFKANPNIKPESGRNNELGMRLAFDDTARLDVSVFDRRHENAIVIQNNPAPDMNQYVNINGVTHLKGAEVSFKKNFGKYLTAKASYSRLVAEADSQIPRLPKTQYTLGLTYDRDFYNVSLQALNRSDFAPNNYFPVGFDNYLLEKNYWVWNLSANYKVKNNINVFAKVNNIFDKNYMSATQYTATGATIGEPLAYYTAQGRSFIIGMEYSF</sequence>
<keyword evidence="6 11" id="KW-0798">TonB box</keyword>
<dbReference type="InterPro" id="IPR010916">
    <property type="entry name" value="TonB_box_CS"/>
</dbReference>